<keyword evidence="2" id="KW-0560">Oxidoreductase</keyword>
<comment type="cofactor">
    <cofactor evidence="1">
        <name>FAD</name>
        <dbReference type="ChEBI" id="CHEBI:57692"/>
    </cofactor>
</comment>
<dbReference type="InterPro" id="IPR017830">
    <property type="entry name" value="SQase_HpnE"/>
</dbReference>
<dbReference type="PANTHER" id="PTHR42923">
    <property type="entry name" value="PROTOPORPHYRINOGEN OXIDASE"/>
    <property type="match status" value="1"/>
</dbReference>
<dbReference type="Pfam" id="PF01593">
    <property type="entry name" value="Amino_oxidase"/>
    <property type="match status" value="1"/>
</dbReference>
<evidence type="ECO:0000256" key="1">
    <source>
        <dbReference type="ARBA" id="ARBA00001974"/>
    </source>
</evidence>
<sequence>MTPARVVIIGGGLAGVSAAFGCRDAGFDVTLLESRSRLGGATYSFQRGGLTVDTGQHVFLRCYTEYLELLRRLGTLDRVRIQPRFRVPVVTPRGATWTLRRGTLPAPGHLLPALAGHRALSPRERFTAARTALALRGLDPDDPGLDGTDFESWLRSRGESDRSVTNLWGLFCVAALNSHPGEASLAQAVKVFRTGMLDSTTGGDIGVIRRPLSEVHGDPAERKLREAGAVPLTRHKALEVSGISGNYRVRVSGESEYELTAEAVVLAVPHPAAARLLGQRPLPTSADFTGLSRAPIVNVHAHFDREVTDLPMAAALHSPVQWLFDRTAASDVGHGQYLVISLSAAHEQVKARSAALRERYLPELRRLFPAAEGARLLDFFITREPAATFLPAPGARSLRPAARTNERGLVLAGAWTETGWPDTLEGAVRSGNTAARVVSGTVDRHGDVAWR</sequence>
<evidence type="ECO:0000313" key="6">
    <source>
        <dbReference type="Proteomes" id="UP000029737"/>
    </source>
</evidence>
<dbReference type="Gene3D" id="3.50.50.60">
    <property type="entry name" value="FAD/NAD(P)-binding domain"/>
    <property type="match status" value="1"/>
</dbReference>
<dbReference type="OrthoDB" id="7849608at2"/>
<dbReference type="AlphaFoldDB" id="A0A099D8I3"/>
<evidence type="ECO:0000256" key="2">
    <source>
        <dbReference type="ARBA" id="ARBA00023002"/>
    </source>
</evidence>
<dbReference type="HOGENOM" id="CLU_022687_2_0_11"/>
<dbReference type="EMBL" id="JPMV01000013">
    <property type="protein sequence ID" value="KGI82092.1"/>
    <property type="molecule type" value="Genomic_DNA"/>
</dbReference>
<dbReference type="InterPro" id="IPR002937">
    <property type="entry name" value="Amino_oxidase"/>
</dbReference>
<dbReference type="PROSITE" id="PS51257">
    <property type="entry name" value="PROKAR_LIPOPROTEIN"/>
    <property type="match status" value="1"/>
</dbReference>
<dbReference type="RefSeq" id="WP_043571662.1">
    <property type="nucleotide sequence ID" value="NZ_CP022752.1"/>
</dbReference>
<dbReference type="Proteomes" id="UP000029737">
    <property type="component" value="Unassembled WGS sequence"/>
</dbReference>
<evidence type="ECO:0000313" key="5">
    <source>
        <dbReference type="EMBL" id="KGI82092.1"/>
    </source>
</evidence>
<accession>A0A099D8I3</accession>
<dbReference type="InterPro" id="IPR001613">
    <property type="entry name" value="Flavin_amine_oxidase"/>
</dbReference>
<reference evidence="4 7" key="2">
    <citation type="submission" date="2017-08" db="EMBL/GenBank/DDBJ databases">
        <title>The complete genome sequence of moderately halophilic actinomycete Actinopolyspora erythraea YIM 90600, the producer of novel erythromycin, novel actinopolysporins A-C and tubercidin.</title>
        <authorList>
            <person name="Yin M."/>
            <person name="Tang S."/>
        </authorList>
    </citation>
    <scope>NUCLEOTIDE SEQUENCE [LARGE SCALE GENOMIC DNA]</scope>
    <source>
        <strain evidence="4 7">YIM 90600</strain>
    </source>
</reference>
<proteinExistence type="predicted"/>
<keyword evidence="6" id="KW-1185">Reference proteome</keyword>
<dbReference type="PRINTS" id="PR00757">
    <property type="entry name" value="AMINEOXDASEF"/>
</dbReference>
<dbReference type="GO" id="GO:0016491">
    <property type="term" value="F:oxidoreductase activity"/>
    <property type="evidence" value="ECO:0007669"/>
    <property type="project" value="UniProtKB-KW"/>
</dbReference>
<dbReference type="SUPFAM" id="SSF51905">
    <property type="entry name" value="FAD/NAD(P)-binding domain"/>
    <property type="match status" value="1"/>
</dbReference>
<evidence type="ECO:0000259" key="3">
    <source>
        <dbReference type="Pfam" id="PF01593"/>
    </source>
</evidence>
<protein>
    <submittedName>
        <fullName evidence="4">Phytoene dehydrogenase</fullName>
    </submittedName>
</protein>
<evidence type="ECO:0000313" key="7">
    <source>
        <dbReference type="Proteomes" id="UP000215043"/>
    </source>
</evidence>
<dbReference type="InterPro" id="IPR036188">
    <property type="entry name" value="FAD/NAD-bd_sf"/>
</dbReference>
<reference evidence="5 6" key="1">
    <citation type="journal article" date="2014" name="PLoS ONE">
        <title>Identification and Characterization of a New Erythromycin Biosynthetic Gene Cluster in Actinopolyspora erythraea YIM90600, a Novel Erythronolide-Producing Halophilic Actinomycete Isolated from Salt Field.</title>
        <authorList>
            <person name="Chen D."/>
            <person name="Feng J."/>
            <person name="Huang L."/>
            <person name="Zhang Q."/>
            <person name="Wu J."/>
            <person name="Zhu X."/>
            <person name="Duan Y."/>
            <person name="Xu Z."/>
        </authorList>
    </citation>
    <scope>NUCLEOTIDE SEQUENCE [LARGE SCALE GENOMIC DNA]</scope>
    <source>
        <strain evidence="5 6">YIM90600</strain>
    </source>
</reference>
<dbReference type="eggNOG" id="COG1232">
    <property type="taxonomic scope" value="Bacteria"/>
</dbReference>
<evidence type="ECO:0000313" key="4">
    <source>
        <dbReference type="EMBL" id="ASU78464.1"/>
    </source>
</evidence>
<organism evidence="4 7">
    <name type="scientific">Actinopolyspora erythraea</name>
    <dbReference type="NCBI Taxonomy" id="414996"/>
    <lineage>
        <taxon>Bacteria</taxon>
        <taxon>Bacillati</taxon>
        <taxon>Actinomycetota</taxon>
        <taxon>Actinomycetes</taxon>
        <taxon>Actinopolysporales</taxon>
        <taxon>Actinopolysporaceae</taxon>
        <taxon>Actinopolyspora</taxon>
    </lineage>
</organism>
<dbReference type="Proteomes" id="UP000215043">
    <property type="component" value="Chromosome"/>
</dbReference>
<dbReference type="EMBL" id="CP022752">
    <property type="protein sequence ID" value="ASU78464.1"/>
    <property type="molecule type" value="Genomic_DNA"/>
</dbReference>
<dbReference type="NCBIfam" id="TIGR03467">
    <property type="entry name" value="HpnE"/>
    <property type="match status" value="1"/>
</dbReference>
<gene>
    <name evidence="4" type="ORF">CDG81_09435</name>
    <name evidence="5" type="ORF">IL38_07215</name>
</gene>
<dbReference type="InterPro" id="IPR050464">
    <property type="entry name" value="Zeta_carotene_desat/Oxidored"/>
</dbReference>
<name>A0A099D8I3_9ACTN</name>
<dbReference type="PANTHER" id="PTHR42923:SF47">
    <property type="entry name" value="BLR3003 PROTEIN"/>
    <property type="match status" value="1"/>
</dbReference>
<dbReference type="KEGG" id="aey:CDG81_09435"/>
<feature type="domain" description="Amine oxidase" evidence="3">
    <location>
        <begin position="13"/>
        <end position="438"/>
    </location>
</feature>